<organism evidence="1 2">
    <name type="scientific">Clostridium innocuum</name>
    <dbReference type="NCBI Taxonomy" id="1522"/>
    <lineage>
        <taxon>Bacteria</taxon>
        <taxon>Bacillati</taxon>
        <taxon>Bacillota</taxon>
        <taxon>Clostridia</taxon>
        <taxon>Eubacteriales</taxon>
        <taxon>Clostridiaceae</taxon>
        <taxon>Clostridium</taxon>
    </lineage>
</organism>
<sequence>MDRKQRIAVRFSVEEMKDVAALKERTNTTTYGKLLRQVILNVARSSDFDFLAKICIQKDDLLKESDRMVFLQMIESIQEMLTNQGFHREDIEYDD</sequence>
<name>A0AAP2UT95_CLOIN</name>
<dbReference type="AlphaFoldDB" id="A0AAP2UT95"/>
<accession>A0AAP2UT95</accession>
<gene>
    <name evidence="1" type="ORF">MKC95_22340</name>
</gene>
<protein>
    <submittedName>
        <fullName evidence="1">Uncharacterized protein</fullName>
    </submittedName>
</protein>
<proteinExistence type="predicted"/>
<dbReference type="EMBL" id="JAKTMA010000075">
    <property type="protein sequence ID" value="MCR0235505.1"/>
    <property type="molecule type" value="Genomic_DNA"/>
</dbReference>
<dbReference type="RefSeq" id="WP_257326823.1">
    <property type="nucleotide sequence ID" value="NZ_JBPFKS010000012.1"/>
</dbReference>
<evidence type="ECO:0000313" key="2">
    <source>
        <dbReference type="Proteomes" id="UP001203972"/>
    </source>
</evidence>
<evidence type="ECO:0000313" key="1">
    <source>
        <dbReference type="EMBL" id="MCR0235505.1"/>
    </source>
</evidence>
<reference evidence="1" key="1">
    <citation type="journal article" date="2022" name="Clin. Infect. Dis.">
        <title>Association between Clostridium innocuum and antibiotic-associated diarrhea in adults and children: A cross-sectional study and comparative genomics analysis.</title>
        <authorList>
            <person name="Cherny K.E."/>
            <person name="Muscat E.B."/>
            <person name="Balaji A."/>
            <person name="Mukherjee J."/>
            <person name="Ozer E.A."/>
            <person name="Angarone M.P."/>
            <person name="Hauser A.R."/>
            <person name="Sichel J.S."/>
            <person name="Amponsah E."/>
            <person name="Kociolek L.K."/>
        </authorList>
    </citation>
    <scope>NUCLEOTIDE SEQUENCE</scope>
    <source>
        <strain evidence="1">NU1-AC-029v</strain>
    </source>
</reference>
<dbReference type="Proteomes" id="UP001203972">
    <property type="component" value="Unassembled WGS sequence"/>
</dbReference>
<comment type="caution">
    <text evidence="1">The sequence shown here is derived from an EMBL/GenBank/DDBJ whole genome shotgun (WGS) entry which is preliminary data.</text>
</comment>